<dbReference type="STRING" id="1144275.COCOR_03336"/>
<dbReference type="InParanoid" id="H8MHX0"/>
<evidence type="ECO:0000313" key="2">
    <source>
        <dbReference type="EMBL" id="AFE05160.1"/>
    </source>
</evidence>
<dbReference type="RefSeq" id="WP_014396151.1">
    <property type="nucleotide sequence ID" value="NC_017030.1"/>
</dbReference>
<gene>
    <name evidence="2" type="ordered locus">COCOR_03336</name>
</gene>
<keyword evidence="1" id="KW-0732">Signal</keyword>
<dbReference type="OrthoDB" id="5518333at2"/>
<evidence type="ECO:0000256" key="1">
    <source>
        <dbReference type="SAM" id="SignalP"/>
    </source>
</evidence>
<dbReference type="Proteomes" id="UP000007587">
    <property type="component" value="Chromosome"/>
</dbReference>
<reference evidence="2 3" key="1">
    <citation type="journal article" date="2012" name="J. Bacteriol.">
        <title>Complete Genome Sequence of the Fruiting Myxobacterium Corallococcus coralloides DSM 2259.</title>
        <authorList>
            <person name="Huntley S."/>
            <person name="Zhang Y."/>
            <person name="Treuner-Lange A."/>
            <person name="Kneip S."/>
            <person name="Sensen C.W."/>
            <person name="Sogaard-Andersen L."/>
        </authorList>
    </citation>
    <scope>NUCLEOTIDE SEQUENCE [LARGE SCALE GENOMIC DNA]</scope>
    <source>
        <strain evidence="3">ATCC 25202 / DSM 2259 / NBRC 100086 / M2</strain>
    </source>
</reference>
<dbReference type="AlphaFoldDB" id="H8MHX0"/>
<reference evidence="3" key="2">
    <citation type="submission" date="2012-03" db="EMBL/GenBank/DDBJ databases">
        <title>Genome sequence of the fruiting myxobacterium Corallococcus coralloides DSM 2259.</title>
        <authorList>
            <person name="Huntley S."/>
            <person name="Zhang Y."/>
            <person name="Treuner-Lange A."/>
            <person name="Sensen C.W."/>
            <person name="Sogaard-Andersen L."/>
        </authorList>
    </citation>
    <scope>NUCLEOTIDE SEQUENCE [LARGE SCALE GENOMIC DNA]</scope>
    <source>
        <strain evidence="3">ATCC 25202 / DSM 2259 / NBRC 100086 / M2</strain>
    </source>
</reference>
<dbReference type="EMBL" id="CP003389">
    <property type="protein sequence ID" value="AFE05160.1"/>
    <property type="molecule type" value="Genomic_DNA"/>
</dbReference>
<feature type="signal peptide" evidence="1">
    <location>
        <begin position="1"/>
        <end position="17"/>
    </location>
</feature>
<organism evidence="2 3">
    <name type="scientific">Corallococcus coralloides (strain ATCC 25202 / DSM 2259 / NBRC 100086 / M2)</name>
    <name type="common">Myxococcus coralloides</name>
    <dbReference type="NCBI Taxonomy" id="1144275"/>
    <lineage>
        <taxon>Bacteria</taxon>
        <taxon>Pseudomonadati</taxon>
        <taxon>Myxococcota</taxon>
        <taxon>Myxococcia</taxon>
        <taxon>Myxococcales</taxon>
        <taxon>Cystobacterineae</taxon>
        <taxon>Myxococcaceae</taxon>
        <taxon>Corallococcus</taxon>
    </lineage>
</organism>
<name>H8MHX0_CORCM</name>
<sequence>MLRLGSLLLLCLTLACAERPPPPAPRTWPRSQNSGLGTVTSVERVHITQGFQVLHGETQEEVTVHEGLLIRINGLSPVEFMPRAAMSPPSMVLGNSFAEMITWPSGLWPTVLLTEAPPPGTEAGLWMYDSWEDPTPRGAEFKRELTRALGPQGLGVNIQTPSADAPVTSYLSVEVLKEKVRGRRTLNGVPAPELCASLQVACGFKDTMHGRLDCGVCPQGQTCTADNTCCTPATCASLGRSCGTVVPDGCGYALDCGACPVR</sequence>
<dbReference type="KEGG" id="ccx:COCOR_03336"/>
<accession>H8MHX0</accession>
<dbReference type="HOGENOM" id="CLU_1060557_0_0_7"/>
<feature type="chain" id="PRO_5003615483" description="Lipoprotein" evidence="1">
    <location>
        <begin position="18"/>
        <end position="262"/>
    </location>
</feature>
<protein>
    <recommendedName>
        <fullName evidence="4">Lipoprotein</fullName>
    </recommendedName>
</protein>
<dbReference type="PROSITE" id="PS51257">
    <property type="entry name" value="PROKAR_LIPOPROTEIN"/>
    <property type="match status" value="1"/>
</dbReference>
<proteinExistence type="predicted"/>
<evidence type="ECO:0008006" key="4">
    <source>
        <dbReference type="Google" id="ProtNLM"/>
    </source>
</evidence>
<evidence type="ECO:0000313" key="3">
    <source>
        <dbReference type="Proteomes" id="UP000007587"/>
    </source>
</evidence>
<keyword evidence="3" id="KW-1185">Reference proteome</keyword>